<dbReference type="PANTHER" id="PTHR32094:SF5">
    <property type="entry name" value="FANCONI ANEMIA GROUP E PROTEIN"/>
    <property type="match status" value="1"/>
</dbReference>
<dbReference type="InterPro" id="IPR039685">
    <property type="entry name" value="FANCE"/>
</dbReference>
<name>A0A2J7QRH1_9NEOP</name>
<dbReference type="GO" id="GO:0043240">
    <property type="term" value="C:Fanconi anaemia nuclear complex"/>
    <property type="evidence" value="ECO:0007669"/>
    <property type="project" value="InterPro"/>
</dbReference>
<dbReference type="Proteomes" id="UP000235965">
    <property type="component" value="Unassembled WGS sequence"/>
</dbReference>
<sequence length="354" mass="39233">MFKILEDQYKLYEVGEHDWGMLTISDNILEELSELNCNKHMNHLVPLSHFFEQPQVSETEAQSSLWDASFIVSKVKNKDNDDSIPSTVMETEAVTGDGDEKRNIEGSVGMFVGNPGGDGLRNESLNLICHLDEQMATVEQLSNASEQQVAYVLSNLSDAGLCHVCTLLCSMSASEQSKLGSLVCRLLLVPRLQENGRESCSRTVINALVKFTKCLPHLSCTEVLLPVMLTPQTINEKDTVLQIITEALSSQHKENLLRSFLQCEPEKLDEWQIRLLQELISPTCGDTARQQLVQLLVTSANDLAHNTRFTKLLISVIQQLGPGAPPDVQQKLAEVVSNNKSVLKKAAKKALHAL</sequence>
<keyword evidence="2" id="KW-1185">Reference proteome</keyword>
<dbReference type="EMBL" id="NEVH01011894">
    <property type="protein sequence ID" value="PNF31191.1"/>
    <property type="molecule type" value="Genomic_DNA"/>
</dbReference>
<dbReference type="GO" id="GO:0036297">
    <property type="term" value="P:interstrand cross-link repair"/>
    <property type="evidence" value="ECO:0007669"/>
    <property type="project" value="InterPro"/>
</dbReference>
<dbReference type="AlphaFoldDB" id="A0A2J7QRH1"/>
<gene>
    <name evidence="1" type="ORF">B7P43_G14943</name>
</gene>
<comment type="caution">
    <text evidence="1">The sequence shown here is derived from an EMBL/GenBank/DDBJ whole genome shotgun (WGS) entry which is preliminary data.</text>
</comment>
<reference evidence="1 2" key="1">
    <citation type="submission" date="2017-12" db="EMBL/GenBank/DDBJ databases">
        <title>Hemimetabolous genomes reveal molecular basis of termite eusociality.</title>
        <authorList>
            <person name="Harrison M.C."/>
            <person name="Jongepier E."/>
            <person name="Robertson H.M."/>
            <person name="Arning N."/>
            <person name="Bitard-Feildel T."/>
            <person name="Chao H."/>
            <person name="Childers C.P."/>
            <person name="Dinh H."/>
            <person name="Doddapaneni H."/>
            <person name="Dugan S."/>
            <person name="Gowin J."/>
            <person name="Greiner C."/>
            <person name="Han Y."/>
            <person name="Hu H."/>
            <person name="Hughes D.S.T."/>
            <person name="Huylmans A.-K."/>
            <person name="Kemena C."/>
            <person name="Kremer L.P.M."/>
            <person name="Lee S.L."/>
            <person name="Lopez-Ezquerra A."/>
            <person name="Mallet L."/>
            <person name="Monroy-Kuhn J.M."/>
            <person name="Moser A."/>
            <person name="Murali S.C."/>
            <person name="Muzny D.M."/>
            <person name="Otani S."/>
            <person name="Piulachs M.-D."/>
            <person name="Poelchau M."/>
            <person name="Qu J."/>
            <person name="Schaub F."/>
            <person name="Wada-Katsumata A."/>
            <person name="Worley K.C."/>
            <person name="Xie Q."/>
            <person name="Ylla G."/>
            <person name="Poulsen M."/>
            <person name="Gibbs R.A."/>
            <person name="Schal C."/>
            <person name="Richards S."/>
            <person name="Belles X."/>
            <person name="Korb J."/>
            <person name="Bornberg-Bauer E."/>
        </authorList>
    </citation>
    <scope>NUCLEOTIDE SEQUENCE [LARGE SCALE GENOMIC DNA]</scope>
    <source>
        <tissue evidence="1">Whole body</tissue>
    </source>
</reference>
<proteinExistence type="predicted"/>
<organism evidence="1 2">
    <name type="scientific">Cryptotermes secundus</name>
    <dbReference type="NCBI Taxonomy" id="105785"/>
    <lineage>
        <taxon>Eukaryota</taxon>
        <taxon>Metazoa</taxon>
        <taxon>Ecdysozoa</taxon>
        <taxon>Arthropoda</taxon>
        <taxon>Hexapoda</taxon>
        <taxon>Insecta</taxon>
        <taxon>Pterygota</taxon>
        <taxon>Neoptera</taxon>
        <taxon>Polyneoptera</taxon>
        <taxon>Dictyoptera</taxon>
        <taxon>Blattodea</taxon>
        <taxon>Blattoidea</taxon>
        <taxon>Termitoidae</taxon>
        <taxon>Kalotermitidae</taxon>
        <taxon>Cryptotermitinae</taxon>
        <taxon>Cryptotermes</taxon>
    </lineage>
</organism>
<evidence type="ECO:0000313" key="2">
    <source>
        <dbReference type="Proteomes" id="UP000235965"/>
    </source>
</evidence>
<dbReference type="InParanoid" id="A0A2J7QRH1"/>
<protein>
    <submittedName>
        <fullName evidence="1">Uncharacterized protein</fullName>
    </submittedName>
</protein>
<dbReference type="Gene3D" id="1.25.40.480">
    <property type="match status" value="1"/>
</dbReference>
<accession>A0A2J7QRH1</accession>
<dbReference type="OrthoDB" id="6488317at2759"/>
<dbReference type="PANTHER" id="PTHR32094">
    <property type="entry name" value="FANCONI ANEMIA GROUP E PROTEIN"/>
    <property type="match status" value="1"/>
</dbReference>
<evidence type="ECO:0000313" key="1">
    <source>
        <dbReference type="EMBL" id="PNF31191.1"/>
    </source>
</evidence>